<dbReference type="RefSeq" id="WP_114499169.1">
    <property type="nucleotide sequence ID" value="NZ_QPJW01000023.1"/>
</dbReference>
<evidence type="ECO:0000313" key="7">
    <source>
        <dbReference type="Proteomes" id="UP000253090"/>
    </source>
</evidence>
<name>A0A369AUB6_9BACL</name>
<dbReference type="SMART" id="SM00422">
    <property type="entry name" value="HTH_MERR"/>
    <property type="match status" value="1"/>
</dbReference>
<evidence type="ECO:0000256" key="2">
    <source>
        <dbReference type="ARBA" id="ARBA00023015"/>
    </source>
</evidence>
<protein>
    <submittedName>
        <fullName evidence="6">MerR family transcriptional regulator</fullName>
    </submittedName>
</protein>
<evidence type="ECO:0000259" key="5">
    <source>
        <dbReference type="PROSITE" id="PS50937"/>
    </source>
</evidence>
<dbReference type="GO" id="GO:0003700">
    <property type="term" value="F:DNA-binding transcription factor activity"/>
    <property type="evidence" value="ECO:0007669"/>
    <property type="project" value="InterPro"/>
</dbReference>
<keyword evidence="1" id="KW-0678">Repressor</keyword>
<dbReference type="InterPro" id="IPR047057">
    <property type="entry name" value="MerR_fam"/>
</dbReference>
<dbReference type="PANTHER" id="PTHR30204">
    <property type="entry name" value="REDOX-CYCLING DRUG-SENSING TRANSCRIPTIONAL ACTIVATOR SOXR"/>
    <property type="match status" value="1"/>
</dbReference>
<keyword evidence="7" id="KW-1185">Reference proteome</keyword>
<keyword evidence="2" id="KW-0805">Transcription regulation</keyword>
<dbReference type="Gene3D" id="1.10.1660.10">
    <property type="match status" value="1"/>
</dbReference>
<evidence type="ECO:0000256" key="4">
    <source>
        <dbReference type="ARBA" id="ARBA00023163"/>
    </source>
</evidence>
<proteinExistence type="predicted"/>
<dbReference type="PROSITE" id="PS50937">
    <property type="entry name" value="HTH_MERR_2"/>
    <property type="match status" value="1"/>
</dbReference>
<dbReference type="EMBL" id="QPJW01000023">
    <property type="protein sequence ID" value="RCX12801.1"/>
    <property type="molecule type" value="Genomic_DNA"/>
</dbReference>
<dbReference type="AlphaFoldDB" id="A0A369AUB6"/>
<evidence type="ECO:0000256" key="3">
    <source>
        <dbReference type="ARBA" id="ARBA00023125"/>
    </source>
</evidence>
<keyword evidence="4" id="KW-0804">Transcription</keyword>
<dbReference type="GO" id="GO:0003677">
    <property type="term" value="F:DNA binding"/>
    <property type="evidence" value="ECO:0007669"/>
    <property type="project" value="UniProtKB-KW"/>
</dbReference>
<evidence type="ECO:0000313" key="6">
    <source>
        <dbReference type="EMBL" id="RCX12801.1"/>
    </source>
</evidence>
<dbReference type="PROSITE" id="PS00552">
    <property type="entry name" value="HTH_MERR_1"/>
    <property type="match status" value="1"/>
</dbReference>
<dbReference type="Proteomes" id="UP000253090">
    <property type="component" value="Unassembled WGS sequence"/>
</dbReference>
<evidence type="ECO:0000256" key="1">
    <source>
        <dbReference type="ARBA" id="ARBA00022491"/>
    </source>
</evidence>
<feature type="domain" description="HTH merR-type" evidence="5">
    <location>
        <begin position="2"/>
        <end position="71"/>
    </location>
</feature>
<organism evidence="6 7">
    <name type="scientific">Fontibacillus phaseoli</name>
    <dbReference type="NCBI Taxonomy" id="1416533"/>
    <lineage>
        <taxon>Bacteria</taxon>
        <taxon>Bacillati</taxon>
        <taxon>Bacillota</taxon>
        <taxon>Bacilli</taxon>
        <taxon>Bacillales</taxon>
        <taxon>Paenibacillaceae</taxon>
        <taxon>Fontibacillus</taxon>
    </lineage>
</organism>
<dbReference type="CDD" id="cd00592">
    <property type="entry name" value="HTH_MerR-like"/>
    <property type="match status" value="1"/>
</dbReference>
<gene>
    <name evidence="6" type="ORF">DFP94_1237</name>
</gene>
<sequence>MKYCIGEFSSILGITRDTLRLYEKHDIVKPVKDDLNSYRYFNDLDARDLLMSRWYRSMHIPLQEVAELMKQSSPEGIAEKMGTSCENLDMEIRKNTMLLNKMKELHRELEMLEASLYQCIYKKRPGLYRLKQTQKNRLLKNDDLKGIVNTWMEWLPFVFYCFRIEKGELATEEKNTWDYSWGLTLTVEDAQRLEVEIDSQVEYMAPADCISAVIKVSHRENITKRTLQFMFDDLQANGYAIQGDIVGRILLNEKRDGQTWSYLEVDISV</sequence>
<dbReference type="PANTHER" id="PTHR30204:SF69">
    <property type="entry name" value="MERR-FAMILY TRANSCRIPTIONAL REGULATOR"/>
    <property type="match status" value="1"/>
</dbReference>
<dbReference type="InterPro" id="IPR000551">
    <property type="entry name" value="MerR-type_HTH_dom"/>
</dbReference>
<keyword evidence="3" id="KW-0238">DNA-binding</keyword>
<dbReference type="InterPro" id="IPR009061">
    <property type="entry name" value="DNA-bd_dom_put_sf"/>
</dbReference>
<dbReference type="OrthoDB" id="9811174at2"/>
<comment type="caution">
    <text evidence="6">The sequence shown here is derived from an EMBL/GenBank/DDBJ whole genome shotgun (WGS) entry which is preliminary data.</text>
</comment>
<reference evidence="6 7" key="1">
    <citation type="submission" date="2018-07" db="EMBL/GenBank/DDBJ databases">
        <title>Genomic Encyclopedia of Type Strains, Phase III (KMG-III): the genomes of soil and plant-associated and newly described type strains.</title>
        <authorList>
            <person name="Whitman W."/>
        </authorList>
    </citation>
    <scope>NUCLEOTIDE SEQUENCE [LARGE SCALE GENOMIC DNA]</scope>
    <source>
        <strain evidence="6 7">CECT 8333</strain>
    </source>
</reference>
<dbReference type="Pfam" id="PF13411">
    <property type="entry name" value="MerR_1"/>
    <property type="match status" value="1"/>
</dbReference>
<dbReference type="SUPFAM" id="SSF46955">
    <property type="entry name" value="Putative DNA-binding domain"/>
    <property type="match status" value="1"/>
</dbReference>
<accession>A0A369AUB6</accession>